<dbReference type="Proteomes" id="UP000660262">
    <property type="component" value="Unassembled WGS sequence"/>
</dbReference>
<organism evidence="2 3">
    <name type="scientific">Pycnococcus provasolii</name>
    <dbReference type="NCBI Taxonomy" id="41880"/>
    <lineage>
        <taxon>Eukaryota</taxon>
        <taxon>Viridiplantae</taxon>
        <taxon>Chlorophyta</taxon>
        <taxon>Pseudoscourfieldiophyceae</taxon>
        <taxon>Pseudoscourfieldiales</taxon>
        <taxon>Pycnococcaceae</taxon>
        <taxon>Pycnococcus</taxon>
    </lineage>
</organism>
<feature type="compositionally biased region" description="Low complexity" evidence="1">
    <location>
        <begin position="850"/>
        <end position="894"/>
    </location>
</feature>
<feature type="compositionally biased region" description="Polar residues" evidence="1">
    <location>
        <begin position="711"/>
        <end position="734"/>
    </location>
</feature>
<dbReference type="AlphaFoldDB" id="A0A830H7M5"/>
<accession>A0A830H7M5</accession>
<feature type="compositionally biased region" description="Basic and acidic residues" evidence="1">
    <location>
        <begin position="686"/>
        <end position="699"/>
    </location>
</feature>
<evidence type="ECO:0000313" key="3">
    <source>
        <dbReference type="Proteomes" id="UP000660262"/>
    </source>
</evidence>
<feature type="compositionally biased region" description="Polar residues" evidence="1">
    <location>
        <begin position="601"/>
        <end position="610"/>
    </location>
</feature>
<feature type="region of interest" description="Disordered" evidence="1">
    <location>
        <begin position="596"/>
        <end position="907"/>
    </location>
</feature>
<gene>
    <name evidence="2" type="ORF">PPROV_000078600</name>
</gene>
<reference evidence="2" key="1">
    <citation type="submission" date="2020-10" db="EMBL/GenBank/DDBJ databases">
        <title>Unveiling of a novel bifunctional photoreceptor, Dualchrome1, isolated from a cosmopolitan green alga.</title>
        <authorList>
            <person name="Suzuki S."/>
            <person name="Kawachi M."/>
        </authorList>
    </citation>
    <scope>NUCLEOTIDE SEQUENCE</scope>
    <source>
        <strain evidence="2">NIES 2893</strain>
    </source>
</reference>
<comment type="caution">
    <text evidence="2">The sequence shown here is derived from an EMBL/GenBank/DDBJ whole genome shotgun (WGS) entry which is preliminary data.</text>
</comment>
<evidence type="ECO:0000313" key="2">
    <source>
        <dbReference type="EMBL" id="GHP02030.1"/>
    </source>
</evidence>
<feature type="compositionally biased region" description="Basic and acidic residues" evidence="1">
    <location>
        <begin position="611"/>
        <end position="677"/>
    </location>
</feature>
<evidence type="ECO:0000256" key="1">
    <source>
        <dbReference type="SAM" id="MobiDB-lite"/>
    </source>
</evidence>
<feature type="compositionally biased region" description="Low complexity" evidence="1">
    <location>
        <begin position="791"/>
        <end position="823"/>
    </location>
</feature>
<keyword evidence="3" id="KW-1185">Reference proteome</keyword>
<name>A0A830H7M5_9CHLO</name>
<protein>
    <submittedName>
        <fullName evidence="2">Uncharacterized protein</fullName>
    </submittedName>
</protein>
<dbReference type="EMBL" id="BNJQ01000002">
    <property type="protein sequence ID" value="GHP02030.1"/>
    <property type="molecule type" value="Genomic_DNA"/>
</dbReference>
<sequence length="1090" mass="113372">MPRHAQRVVDGDAGRLSSAKDRLLRLQLKRQAQRESSSLEHLSAFQRICALAHASNASTASSSSSAASRQTVTRFASYFKKSKALSTLMDETKLRAAMDRLASVGVPVDVREAATAEFKSMTTSEGASHSHSHGDGDESIDAALASFLTVKGNGARAPSSATAIATVLAAYGSAGCTATDAVTPTANANVDQMARLTAVRRWRRRIARAVLNEANSGSSEWDGEMRRAASNRKVAAASAPPACSPFAKSWRELVAFSTKWRLARVARVRLERLRKAFTAEAQNAYRESDVTTEDPWISKVESFVNAELQFACTVCMTEGTKEAPRLLRSCADILLECRIARQTANDAMEAHRQLSEAHEACMRAAQSSISENAPTPTSPKASYQVDWAALDAAVADATMAVREFLIARGTTDGLMLPATEASKAGSAEGAIVFFGAADRLRVFPGSVGGIPVTRLASKGVDLPEAVVGGDACVQLASVASAEGGYAVLTNGDDKEPDLKPLVELPTGFVEATDGDDARIVSAQTGRWETLVSNLSTVNASLESRADERDDAHSLSSDSDLSGERGRIVKACLLRALVSCSMEPAYEQMLADDEASLLGDDGQSSTSNKTANVDKAEAKRQALARQLEREEEERKEAERRKQEKKRQKEAEAAAKAYAKAEAERAKKEAAEAEERKAVAEAAAKAAAAEKKLAEQRDANDRAFAMARAKLAMQSQHGGAQPNGNASSGSRGSPSANDDKRSGNPKASSLAPSASGKVDRPRGGTDNGTNAPSSADEAWQKTSSRRGGKANGKTSATDESTAAAKSTKSSTPSPVPATATATATVTKKKDRSDRGSGQGTGKSAACTAEVVSKSGDSAQAAAAKSSPASSRARSGDDAPNAASSRGRGAVASAASSEVTPKQSKGEATVVKILQPPSSVPTVVAAPAPPKPMQRTPSVGTKLRTELDDARTSAAEAWASLESNKASGGAHQRVLLLEALSWDAHVSALAAEMESVALGTPGSGNDPKLVAAARAKAEELRGVAHAKHEAAMHAAKALSVVPTAQRRPAVPSQAAETAPVAAVPSASGEAGGLVFGTFGAMDMATLGHGGVTP</sequence>
<proteinExistence type="predicted"/>